<protein>
    <recommendedName>
        <fullName evidence="7">WRKY domain-containing protein</fullName>
    </recommendedName>
</protein>
<keyword evidence="5" id="KW-0539">Nucleus</keyword>
<feature type="compositionally biased region" description="Polar residues" evidence="6">
    <location>
        <begin position="79"/>
        <end position="93"/>
    </location>
</feature>
<evidence type="ECO:0000256" key="6">
    <source>
        <dbReference type="SAM" id="MobiDB-lite"/>
    </source>
</evidence>
<gene>
    <name evidence="8" type="ORF">V6N12_053166</name>
</gene>
<evidence type="ECO:0000256" key="3">
    <source>
        <dbReference type="ARBA" id="ARBA00023125"/>
    </source>
</evidence>
<proteinExistence type="predicted"/>
<comment type="caution">
    <text evidence="8">The sequence shown here is derived from an EMBL/GenBank/DDBJ whole genome shotgun (WGS) entry which is preliminary data.</text>
</comment>
<keyword evidence="2" id="KW-0805">Transcription regulation</keyword>
<keyword evidence="9" id="KW-1185">Reference proteome</keyword>
<evidence type="ECO:0000259" key="7">
    <source>
        <dbReference type="PROSITE" id="PS50811"/>
    </source>
</evidence>
<dbReference type="InterPro" id="IPR003657">
    <property type="entry name" value="WRKY_dom"/>
</dbReference>
<accession>A0ABR2D745</accession>
<dbReference type="Pfam" id="PF03106">
    <property type="entry name" value="WRKY"/>
    <property type="match status" value="1"/>
</dbReference>
<name>A0ABR2D745_9ROSI</name>
<feature type="region of interest" description="Disordered" evidence="6">
    <location>
        <begin position="224"/>
        <end position="246"/>
    </location>
</feature>
<dbReference type="SUPFAM" id="SSF118290">
    <property type="entry name" value="WRKY DNA-binding domain"/>
    <property type="match status" value="1"/>
</dbReference>
<feature type="domain" description="WRKY" evidence="7">
    <location>
        <begin position="118"/>
        <end position="186"/>
    </location>
</feature>
<dbReference type="InterPro" id="IPR044810">
    <property type="entry name" value="WRKY_plant"/>
</dbReference>
<feature type="region of interest" description="Disordered" evidence="6">
    <location>
        <begin position="79"/>
        <end position="106"/>
    </location>
</feature>
<dbReference type="PANTHER" id="PTHR32096:SF146">
    <property type="entry name" value="WRKY TRANSCRIPTION FACTOR 19-RELATED"/>
    <property type="match status" value="1"/>
</dbReference>
<evidence type="ECO:0000313" key="8">
    <source>
        <dbReference type="EMBL" id="KAK8531703.1"/>
    </source>
</evidence>
<dbReference type="PROSITE" id="PS50811">
    <property type="entry name" value="WRKY"/>
    <property type="match status" value="1"/>
</dbReference>
<dbReference type="PANTHER" id="PTHR32096">
    <property type="entry name" value="WRKY TRANSCRIPTION FACTOR 30-RELATED-RELATED"/>
    <property type="match status" value="1"/>
</dbReference>
<keyword evidence="4" id="KW-0804">Transcription</keyword>
<dbReference type="SMART" id="SM00774">
    <property type="entry name" value="WRKY"/>
    <property type="match status" value="1"/>
</dbReference>
<evidence type="ECO:0000256" key="1">
    <source>
        <dbReference type="ARBA" id="ARBA00004123"/>
    </source>
</evidence>
<organism evidence="8 9">
    <name type="scientific">Hibiscus sabdariffa</name>
    <name type="common">roselle</name>
    <dbReference type="NCBI Taxonomy" id="183260"/>
    <lineage>
        <taxon>Eukaryota</taxon>
        <taxon>Viridiplantae</taxon>
        <taxon>Streptophyta</taxon>
        <taxon>Embryophyta</taxon>
        <taxon>Tracheophyta</taxon>
        <taxon>Spermatophyta</taxon>
        <taxon>Magnoliopsida</taxon>
        <taxon>eudicotyledons</taxon>
        <taxon>Gunneridae</taxon>
        <taxon>Pentapetalae</taxon>
        <taxon>rosids</taxon>
        <taxon>malvids</taxon>
        <taxon>Malvales</taxon>
        <taxon>Malvaceae</taxon>
        <taxon>Malvoideae</taxon>
        <taxon>Hibiscus</taxon>
    </lineage>
</organism>
<reference evidence="8 9" key="1">
    <citation type="journal article" date="2024" name="G3 (Bethesda)">
        <title>Genome assembly of Hibiscus sabdariffa L. provides insights into metabolisms of medicinal natural products.</title>
        <authorList>
            <person name="Kim T."/>
        </authorList>
    </citation>
    <scope>NUCLEOTIDE SEQUENCE [LARGE SCALE GENOMIC DNA]</scope>
    <source>
        <strain evidence="8">TK-2024</strain>
        <tissue evidence="8">Old leaves</tissue>
    </source>
</reference>
<dbReference type="InterPro" id="IPR036576">
    <property type="entry name" value="WRKY_dom_sf"/>
</dbReference>
<dbReference type="Proteomes" id="UP001472677">
    <property type="component" value="Unassembled WGS sequence"/>
</dbReference>
<evidence type="ECO:0000256" key="2">
    <source>
        <dbReference type="ARBA" id="ARBA00023015"/>
    </source>
</evidence>
<evidence type="ECO:0000256" key="4">
    <source>
        <dbReference type="ARBA" id="ARBA00023163"/>
    </source>
</evidence>
<dbReference type="Gene3D" id="2.20.25.80">
    <property type="entry name" value="WRKY domain"/>
    <property type="match status" value="1"/>
</dbReference>
<dbReference type="EMBL" id="JBBPBM010000034">
    <property type="protein sequence ID" value="KAK8531703.1"/>
    <property type="molecule type" value="Genomic_DNA"/>
</dbReference>
<evidence type="ECO:0000256" key="5">
    <source>
        <dbReference type="ARBA" id="ARBA00023242"/>
    </source>
</evidence>
<sequence>MAGVSAWPERLSGKQKRAIEELVAGQEYANQLQILVCNPSSFQETGHLSSPKKEELVQKILRSFDQTLAVLTSVESAEVSQSKTASNEDSSIGSRRRPASKEKRGCYKRKRTAQACTVVSATMEDGHAWRKYGQKEILNSEHPRSYFRCTRKYDQGCLATKQVQRMEDGSQMYRTTYIGTHTCSNPSFKALPLIITDSECWETVTANNGNSDIPIKQHREWQSDLSPTSVAVKQETKEETPTTPSDLTDLDCVMWKDLMGDGFEYCSVSNVYASCAEMRSGDLEELEFGIKPVEFENDFEFD</sequence>
<evidence type="ECO:0000313" key="9">
    <source>
        <dbReference type="Proteomes" id="UP001472677"/>
    </source>
</evidence>
<keyword evidence="3" id="KW-0238">DNA-binding</keyword>
<comment type="subcellular location">
    <subcellularLocation>
        <location evidence="1">Nucleus</location>
    </subcellularLocation>
</comment>